<dbReference type="InterPro" id="IPR001752">
    <property type="entry name" value="Kinesin_motor_dom"/>
</dbReference>
<keyword evidence="3 7" id="KW-0547">Nucleotide-binding</keyword>
<organism evidence="11 12">
    <name type="scientific">Nematostella vectensis</name>
    <name type="common">Starlet sea anemone</name>
    <dbReference type="NCBI Taxonomy" id="45351"/>
    <lineage>
        <taxon>Eukaryota</taxon>
        <taxon>Metazoa</taxon>
        <taxon>Cnidaria</taxon>
        <taxon>Anthozoa</taxon>
        <taxon>Hexacorallia</taxon>
        <taxon>Actiniaria</taxon>
        <taxon>Edwardsiidae</taxon>
        <taxon>Nematostella</taxon>
    </lineage>
</organism>
<keyword evidence="6" id="KW-0963">Cytoplasm</keyword>
<evidence type="ECO:0000256" key="4">
    <source>
        <dbReference type="ARBA" id="ARBA00022840"/>
    </source>
</evidence>
<dbReference type="KEGG" id="nve:5510913"/>
<evidence type="ECO:0000256" key="8">
    <source>
        <dbReference type="RuleBase" id="RU000394"/>
    </source>
</evidence>
<dbReference type="PRINTS" id="PR00380">
    <property type="entry name" value="KINESINHEAVY"/>
</dbReference>
<proteinExistence type="inferred from homology"/>
<gene>
    <name evidence="11" type="ORF">NEMVEDRAFT_v1g232941</name>
</gene>
<dbReference type="GO" id="GO:0016887">
    <property type="term" value="F:ATP hydrolysis activity"/>
    <property type="evidence" value="ECO:0000318"/>
    <property type="project" value="GO_Central"/>
</dbReference>
<dbReference type="eggNOG" id="KOG0242">
    <property type="taxonomic scope" value="Eukaryota"/>
</dbReference>
<dbReference type="AlphaFoldDB" id="A7SAG0"/>
<dbReference type="Gene3D" id="3.40.850.10">
    <property type="entry name" value="Kinesin motor domain"/>
    <property type="match status" value="1"/>
</dbReference>
<dbReference type="GO" id="GO:0003777">
    <property type="term" value="F:microtubule motor activity"/>
    <property type="evidence" value="ECO:0000318"/>
    <property type="project" value="GO_Central"/>
</dbReference>
<dbReference type="PANTHER" id="PTHR47969:SF9">
    <property type="entry name" value="KINESIN-LIKE PROTEIN"/>
    <property type="match status" value="1"/>
</dbReference>
<evidence type="ECO:0000313" key="11">
    <source>
        <dbReference type="EMBL" id="EDO39270.1"/>
    </source>
</evidence>
<dbReference type="OMA" id="VIREDRW"/>
<dbReference type="Pfam" id="PF12836">
    <property type="entry name" value="HHH_3"/>
    <property type="match status" value="1"/>
</dbReference>
<comment type="similarity">
    <text evidence="7 8">Belongs to the TRAFAC class myosin-kinesin ATPase superfamily. Kinesin family.</text>
</comment>
<dbReference type="InterPro" id="IPR010994">
    <property type="entry name" value="RuvA_2-like"/>
</dbReference>
<dbReference type="OrthoDB" id="3176171at2759"/>
<dbReference type="GO" id="GO:0007018">
    <property type="term" value="P:microtubule-based movement"/>
    <property type="evidence" value="ECO:0000318"/>
    <property type="project" value="GO_Central"/>
</dbReference>
<dbReference type="PANTHER" id="PTHR47969">
    <property type="entry name" value="CHROMOSOME-ASSOCIATED KINESIN KIF4A-RELATED"/>
    <property type="match status" value="1"/>
</dbReference>
<evidence type="ECO:0000313" key="12">
    <source>
        <dbReference type="Proteomes" id="UP000001593"/>
    </source>
</evidence>
<protein>
    <recommendedName>
        <fullName evidence="8">Kinesin-like protein</fullName>
    </recommendedName>
</protein>
<feature type="binding site" evidence="7">
    <location>
        <begin position="107"/>
        <end position="114"/>
    </location>
    <ligand>
        <name>ATP</name>
        <dbReference type="ChEBI" id="CHEBI:30616"/>
    </ligand>
</feature>
<evidence type="ECO:0000256" key="6">
    <source>
        <dbReference type="ARBA" id="ARBA00023212"/>
    </source>
</evidence>
<dbReference type="SUPFAM" id="SSF47781">
    <property type="entry name" value="RuvA domain 2-like"/>
    <property type="match status" value="1"/>
</dbReference>
<dbReference type="PROSITE" id="PS50067">
    <property type="entry name" value="KINESIN_MOTOR_2"/>
    <property type="match status" value="1"/>
</dbReference>
<evidence type="ECO:0000256" key="1">
    <source>
        <dbReference type="ARBA" id="ARBA00004245"/>
    </source>
</evidence>
<dbReference type="Gene3D" id="1.10.150.280">
    <property type="entry name" value="AF1531-like domain"/>
    <property type="match status" value="1"/>
</dbReference>
<name>A7SAG0_NEMVE</name>
<dbReference type="GO" id="GO:0005737">
    <property type="term" value="C:cytoplasm"/>
    <property type="evidence" value="ECO:0000318"/>
    <property type="project" value="GO_Central"/>
</dbReference>
<dbReference type="GO" id="GO:0005524">
    <property type="term" value="F:ATP binding"/>
    <property type="evidence" value="ECO:0007669"/>
    <property type="project" value="UniProtKB-UniRule"/>
</dbReference>
<dbReference type="PhylomeDB" id="A7SAG0"/>
<dbReference type="InParanoid" id="A7SAG0"/>
<evidence type="ECO:0000256" key="9">
    <source>
        <dbReference type="SAM" id="MobiDB-lite"/>
    </source>
</evidence>
<dbReference type="HOGENOM" id="CLU_001485_27_1_1"/>
<evidence type="ECO:0000256" key="3">
    <source>
        <dbReference type="ARBA" id="ARBA00022741"/>
    </source>
</evidence>
<dbReference type="PROSITE" id="PS00411">
    <property type="entry name" value="KINESIN_MOTOR_1"/>
    <property type="match status" value="1"/>
</dbReference>
<dbReference type="GO" id="GO:0005874">
    <property type="term" value="C:microtubule"/>
    <property type="evidence" value="ECO:0000318"/>
    <property type="project" value="GO_Central"/>
</dbReference>
<evidence type="ECO:0000256" key="7">
    <source>
        <dbReference type="PROSITE-ProRule" id="PRU00283"/>
    </source>
</evidence>
<evidence type="ECO:0000256" key="5">
    <source>
        <dbReference type="ARBA" id="ARBA00023175"/>
    </source>
</evidence>
<keyword evidence="4 7" id="KW-0067">ATP-binding</keyword>
<reference evidence="11 12" key="1">
    <citation type="journal article" date="2007" name="Science">
        <title>Sea anemone genome reveals ancestral eumetazoan gene repertoire and genomic organization.</title>
        <authorList>
            <person name="Putnam N.H."/>
            <person name="Srivastava M."/>
            <person name="Hellsten U."/>
            <person name="Dirks B."/>
            <person name="Chapman J."/>
            <person name="Salamov A."/>
            <person name="Terry A."/>
            <person name="Shapiro H."/>
            <person name="Lindquist E."/>
            <person name="Kapitonov V.V."/>
            <person name="Jurka J."/>
            <person name="Genikhovich G."/>
            <person name="Grigoriev I.V."/>
            <person name="Lucas S.M."/>
            <person name="Steele R.E."/>
            <person name="Finnerty J.R."/>
            <person name="Technau U."/>
            <person name="Martindale M.Q."/>
            <person name="Rokhsar D.S."/>
        </authorList>
    </citation>
    <scope>NUCLEOTIDE SEQUENCE [LARGE SCALE GENOMIC DNA]</scope>
    <source>
        <strain evidence="12">CH2 X CH6</strain>
    </source>
</reference>
<accession>A7SAG0</accession>
<dbReference type="InterPro" id="IPR036961">
    <property type="entry name" value="Kinesin_motor_dom_sf"/>
</dbReference>
<dbReference type="SMART" id="SM00129">
    <property type="entry name" value="KISc"/>
    <property type="match status" value="1"/>
</dbReference>
<comment type="subcellular location">
    <subcellularLocation>
        <location evidence="1">Cytoplasm</location>
        <location evidence="1">Cytoskeleton</location>
    </subcellularLocation>
</comment>
<keyword evidence="5 7" id="KW-0505">Motor protein</keyword>
<keyword evidence="6" id="KW-0206">Cytoskeleton</keyword>
<dbReference type="InterPro" id="IPR019821">
    <property type="entry name" value="Kinesin_motor_CS"/>
</dbReference>
<dbReference type="EMBL" id="DS469609">
    <property type="protein sequence ID" value="EDO39270.1"/>
    <property type="molecule type" value="Genomic_DNA"/>
</dbReference>
<dbReference type="GO" id="GO:0005871">
    <property type="term" value="C:kinesin complex"/>
    <property type="evidence" value="ECO:0000318"/>
    <property type="project" value="GO_Central"/>
</dbReference>
<feature type="domain" description="Kinesin motor" evidence="10">
    <location>
        <begin position="16"/>
        <end position="348"/>
    </location>
</feature>
<evidence type="ECO:0000259" key="10">
    <source>
        <dbReference type="PROSITE" id="PS50067"/>
    </source>
</evidence>
<dbReference type="Proteomes" id="UP000001593">
    <property type="component" value="Unassembled WGS sequence"/>
</dbReference>
<keyword evidence="2 8" id="KW-0493">Microtubule</keyword>
<dbReference type="FunFam" id="1.10.150.280:FF:000002">
    <property type="entry name" value="Kinesin-like protein"/>
    <property type="match status" value="1"/>
</dbReference>
<dbReference type="SUPFAM" id="SSF52540">
    <property type="entry name" value="P-loop containing nucleoside triphosphate hydrolases"/>
    <property type="match status" value="1"/>
</dbReference>
<dbReference type="FunFam" id="3.40.850.10:FF:000087">
    <property type="entry name" value="Kinesin-like protein"/>
    <property type="match status" value="1"/>
</dbReference>
<sequence>MQPVRKAQGKSARSSKVRVIARLRPESPEYSAKSNRHSAGDMPPRCVRAVDSKSLEVWNWRNGSSIQYQFDGFFNDQSTQEEIYRFSISPVMQYVLLGENTSVFAYGPTGAGKTHTMLGTADEPGVIPRSVCNIFKAIQTEKAKSPSWNFEITFSYLEIYQEKVNDLLNTKKQDLPIRQDREGSIFIPELSEISIKSFEDFDAVFKDASQNRTTAATKLNPHSSRSHSILLIKVVRGQQVAPFRKLTGKMYLVDLAGSEDNRRTGNEGIRLKESGAINGSLFALGQVVDALNTGQPRVPYRNSKLTRLLQDSLGGSAHTCVIANIAPEPDLYYDTLNTLKFASKSRTIINQPFIKETFDMRTAFKRPRSQDEPDEKPLKSAKLPKSEVLDKELVLPSGLLSPLRAKQDSLEERMAALERRLVIKNEGFVPQIPKYSIKPGASQSKRKLLSQRFPLQALINSQNKFKQELISPTKKSQPGPVSSRDTVESVRMDENFQVKINPTLQAAYDAELLTVLNTGDVKELKKLQAIGEKRAQLIVQWRQLHGPLAKVQDLANVEGFTQKMATTFLKKNLLNKMVFT</sequence>
<dbReference type="GO" id="GO:0008017">
    <property type="term" value="F:microtubule binding"/>
    <property type="evidence" value="ECO:0000318"/>
    <property type="project" value="GO_Central"/>
</dbReference>
<dbReference type="InterPro" id="IPR027417">
    <property type="entry name" value="P-loop_NTPase"/>
</dbReference>
<evidence type="ECO:0000256" key="2">
    <source>
        <dbReference type="ARBA" id="ARBA00022701"/>
    </source>
</evidence>
<dbReference type="InterPro" id="IPR027640">
    <property type="entry name" value="Kinesin-like_fam"/>
</dbReference>
<dbReference type="Pfam" id="PF00225">
    <property type="entry name" value="Kinesin"/>
    <property type="match status" value="1"/>
</dbReference>
<keyword evidence="12" id="KW-1185">Reference proteome</keyword>
<dbReference type="STRING" id="45351.A7SAG0"/>
<feature type="region of interest" description="Disordered" evidence="9">
    <location>
        <begin position="24"/>
        <end position="44"/>
    </location>
</feature>